<dbReference type="EMBL" id="CM042057">
    <property type="protein sequence ID" value="KAI3692847.1"/>
    <property type="molecule type" value="Genomic_DNA"/>
</dbReference>
<evidence type="ECO:0000313" key="1">
    <source>
        <dbReference type="EMBL" id="KAI3692847.1"/>
    </source>
</evidence>
<proteinExistence type="predicted"/>
<dbReference type="Proteomes" id="UP001055879">
    <property type="component" value="Linkage Group LG11"/>
</dbReference>
<comment type="caution">
    <text evidence="1">The sequence shown here is derived from an EMBL/GenBank/DDBJ whole genome shotgun (WGS) entry which is preliminary data.</text>
</comment>
<reference evidence="1 2" key="2">
    <citation type="journal article" date="2022" name="Mol. Ecol. Resour.">
        <title>The genomes of chicory, endive, great burdock and yacon provide insights into Asteraceae paleo-polyploidization history and plant inulin production.</title>
        <authorList>
            <person name="Fan W."/>
            <person name="Wang S."/>
            <person name="Wang H."/>
            <person name="Wang A."/>
            <person name="Jiang F."/>
            <person name="Liu H."/>
            <person name="Zhao H."/>
            <person name="Xu D."/>
            <person name="Zhang Y."/>
        </authorList>
    </citation>
    <scope>NUCLEOTIDE SEQUENCE [LARGE SCALE GENOMIC DNA]</scope>
    <source>
        <strain evidence="2">cv. Niubang</strain>
    </source>
</reference>
<evidence type="ECO:0000313" key="2">
    <source>
        <dbReference type="Proteomes" id="UP001055879"/>
    </source>
</evidence>
<reference evidence="2" key="1">
    <citation type="journal article" date="2022" name="Mol. Ecol. Resour.">
        <title>The genomes of chicory, endive, great burdock and yacon provide insights into Asteraceae palaeo-polyploidization history and plant inulin production.</title>
        <authorList>
            <person name="Fan W."/>
            <person name="Wang S."/>
            <person name="Wang H."/>
            <person name="Wang A."/>
            <person name="Jiang F."/>
            <person name="Liu H."/>
            <person name="Zhao H."/>
            <person name="Xu D."/>
            <person name="Zhang Y."/>
        </authorList>
    </citation>
    <scope>NUCLEOTIDE SEQUENCE [LARGE SCALE GENOMIC DNA]</scope>
    <source>
        <strain evidence="2">cv. Niubang</strain>
    </source>
</reference>
<keyword evidence="2" id="KW-1185">Reference proteome</keyword>
<gene>
    <name evidence="1" type="ORF">L6452_32671</name>
</gene>
<name>A0ACB8Z5M2_ARCLA</name>
<sequence length="117" mass="13445">MKGELSESTFKFWDEIGNSSINQSKGASFKFFTLSSSTPGSLELLDTSHSSMNKLMKGDYYRYLADFKFGDDKEAVDQSLKTYQGQPHEIMDSEWNFINAQYANIFDYGMKLEFLVK</sequence>
<protein>
    <submittedName>
        <fullName evidence="1">Uncharacterized protein</fullName>
    </submittedName>
</protein>
<accession>A0ACB8Z5M2</accession>
<organism evidence="1 2">
    <name type="scientific">Arctium lappa</name>
    <name type="common">Greater burdock</name>
    <name type="synonym">Lappa major</name>
    <dbReference type="NCBI Taxonomy" id="4217"/>
    <lineage>
        <taxon>Eukaryota</taxon>
        <taxon>Viridiplantae</taxon>
        <taxon>Streptophyta</taxon>
        <taxon>Embryophyta</taxon>
        <taxon>Tracheophyta</taxon>
        <taxon>Spermatophyta</taxon>
        <taxon>Magnoliopsida</taxon>
        <taxon>eudicotyledons</taxon>
        <taxon>Gunneridae</taxon>
        <taxon>Pentapetalae</taxon>
        <taxon>asterids</taxon>
        <taxon>campanulids</taxon>
        <taxon>Asterales</taxon>
        <taxon>Asteraceae</taxon>
        <taxon>Carduoideae</taxon>
        <taxon>Cardueae</taxon>
        <taxon>Arctiinae</taxon>
        <taxon>Arctium</taxon>
    </lineage>
</organism>